<proteinExistence type="predicted"/>
<reference evidence="2" key="1">
    <citation type="journal article" date="2021" name="PeerJ">
        <title>Extensive microbial diversity within the chicken gut microbiome revealed by metagenomics and culture.</title>
        <authorList>
            <person name="Gilroy R."/>
            <person name="Ravi A."/>
            <person name="Getino M."/>
            <person name="Pursley I."/>
            <person name="Horton D.L."/>
            <person name="Alikhan N.F."/>
            <person name="Baker D."/>
            <person name="Gharbi K."/>
            <person name="Hall N."/>
            <person name="Watson M."/>
            <person name="Adriaenssens E.M."/>
            <person name="Foster-Nyarko E."/>
            <person name="Jarju S."/>
            <person name="Secka A."/>
            <person name="Antonio M."/>
            <person name="Oren A."/>
            <person name="Chaudhuri R.R."/>
            <person name="La Ragione R."/>
            <person name="Hildebrand F."/>
            <person name="Pallen M.J."/>
        </authorList>
    </citation>
    <scope>NUCLEOTIDE SEQUENCE</scope>
    <source>
        <strain evidence="2">687</strain>
    </source>
</reference>
<evidence type="ECO:0008006" key="4">
    <source>
        <dbReference type="Google" id="ProtNLM"/>
    </source>
</evidence>
<comment type="caution">
    <text evidence="2">The sequence shown here is derived from an EMBL/GenBank/DDBJ whole genome shotgun (WGS) entry which is preliminary data.</text>
</comment>
<accession>A0A9E2KMU1</accession>
<name>A0A9E2KMU1_9GAMM</name>
<dbReference type="EMBL" id="JAHLFG010000025">
    <property type="protein sequence ID" value="MBU3826275.1"/>
    <property type="molecule type" value="Genomic_DNA"/>
</dbReference>
<keyword evidence="1" id="KW-0812">Transmembrane</keyword>
<evidence type="ECO:0000313" key="2">
    <source>
        <dbReference type="EMBL" id="MBU3826275.1"/>
    </source>
</evidence>
<reference evidence="2" key="2">
    <citation type="submission" date="2021-04" db="EMBL/GenBank/DDBJ databases">
        <authorList>
            <person name="Gilroy R."/>
        </authorList>
    </citation>
    <scope>NUCLEOTIDE SEQUENCE</scope>
    <source>
        <strain evidence="2">687</strain>
    </source>
</reference>
<keyword evidence="1" id="KW-1133">Transmembrane helix</keyword>
<sequence length="46" mass="4867">MGNILSGVLIALIIFICLLGLRRILRRGGGCGCGCGCSDEQQDKRS</sequence>
<organism evidence="2 3">
    <name type="scientific">Candidatus Anaerobiospirillum merdipullorum</name>
    <dbReference type="NCBI Taxonomy" id="2838450"/>
    <lineage>
        <taxon>Bacteria</taxon>
        <taxon>Pseudomonadati</taxon>
        <taxon>Pseudomonadota</taxon>
        <taxon>Gammaproteobacteria</taxon>
        <taxon>Aeromonadales</taxon>
        <taxon>Succinivibrionaceae</taxon>
        <taxon>Anaerobiospirillum</taxon>
    </lineage>
</organism>
<gene>
    <name evidence="2" type="ORF">IAA31_02120</name>
</gene>
<evidence type="ECO:0000313" key="3">
    <source>
        <dbReference type="Proteomes" id="UP000824150"/>
    </source>
</evidence>
<keyword evidence="1" id="KW-0472">Membrane</keyword>
<dbReference type="AlphaFoldDB" id="A0A9E2KMU1"/>
<feature type="transmembrane region" description="Helical" evidence="1">
    <location>
        <begin position="6"/>
        <end position="25"/>
    </location>
</feature>
<dbReference type="Proteomes" id="UP000824150">
    <property type="component" value="Unassembled WGS sequence"/>
</dbReference>
<protein>
    <recommendedName>
        <fullName evidence="4">FeoB-associated Cys-rich membrane protein</fullName>
    </recommendedName>
</protein>
<evidence type="ECO:0000256" key="1">
    <source>
        <dbReference type="SAM" id="Phobius"/>
    </source>
</evidence>